<feature type="transmembrane region" description="Helical" evidence="8">
    <location>
        <begin position="451"/>
        <end position="473"/>
    </location>
</feature>
<reference evidence="10" key="1">
    <citation type="submission" date="2023-06" db="EMBL/GenBank/DDBJ databases">
        <title>Genome-scale phylogeny and comparative genomics of the fungal order Sordariales.</title>
        <authorList>
            <consortium name="Lawrence Berkeley National Laboratory"/>
            <person name="Hensen N."/>
            <person name="Bonometti L."/>
            <person name="Westerberg I."/>
            <person name="Brannstrom I.O."/>
            <person name="Guillou S."/>
            <person name="Cros-Aarteil S."/>
            <person name="Calhoun S."/>
            <person name="Haridas S."/>
            <person name="Kuo A."/>
            <person name="Mondo S."/>
            <person name="Pangilinan J."/>
            <person name="Riley R."/>
            <person name="Labutti K."/>
            <person name="Andreopoulos B."/>
            <person name="Lipzen A."/>
            <person name="Chen C."/>
            <person name="Yanf M."/>
            <person name="Daum C."/>
            <person name="Ng V."/>
            <person name="Clum A."/>
            <person name="Steindorff A."/>
            <person name="Ohm R."/>
            <person name="Martin F."/>
            <person name="Silar P."/>
            <person name="Natvig D."/>
            <person name="Lalanne C."/>
            <person name="Gautier V."/>
            <person name="Ament-Velasquez S.L."/>
            <person name="Kruys A."/>
            <person name="Hutchinson M.I."/>
            <person name="Powell A.J."/>
            <person name="Barry K."/>
            <person name="Miller A.N."/>
            <person name="Grigoriev I.V."/>
            <person name="Debuchy R."/>
            <person name="Gladieux P."/>
            <person name="Thoren M.H."/>
            <person name="Johannesson H."/>
        </authorList>
    </citation>
    <scope>NUCLEOTIDE SEQUENCE</scope>
    <source>
        <strain evidence="10">SMH4607-1</strain>
    </source>
</reference>
<comment type="caution">
    <text evidence="10">The sequence shown here is derived from an EMBL/GenBank/DDBJ whole genome shotgun (WGS) entry which is preliminary data.</text>
</comment>
<evidence type="ECO:0000313" key="10">
    <source>
        <dbReference type="EMBL" id="KAK0721115.1"/>
    </source>
</evidence>
<protein>
    <recommendedName>
        <fullName evidence="9">Citrate transporter-like domain-containing protein</fullName>
    </recommendedName>
</protein>
<dbReference type="PANTHER" id="PTHR43302">
    <property type="entry name" value="TRANSPORTER ARSB-RELATED"/>
    <property type="match status" value="1"/>
</dbReference>
<feature type="transmembrane region" description="Helical" evidence="8">
    <location>
        <begin position="201"/>
        <end position="222"/>
    </location>
</feature>
<keyword evidence="4 8" id="KW-0812">Transmembrane</keyword>
<dbReference type="InterPro" id="IPR004680">
    <property type="entry name" value="Cit_transptr-like_dom"/>
</dbReference>
<keyword evidence="5 8" id="KW-1133">Transmembrane helix</keyword>
<feature type="transmembrane region" description="Helical" evidence="8">
    <location>
        <begin position="323"/>
        <end position="340"/>
    </location>
</feature>
<dbReference type="EMBL" id="JAUKUA010000003">
    <property type="protein sequence ID" value="KAK0721115.1"/>
    <property type="molecule type" value="Genomic_DNA"/>
</dbReference>
<evidence type="ECO:0000259" key="9">
    <source>
        <dbReference type="Pfam" id="PF03600"/>
    </source>
</evidence>
<keyword evidence="6 8" id="KW-0472">Membrane</keyword>
<dbReference type="Proteomes" id="UP001172102">
    <property type="component" value="Unassembled WGS sequence"/>
</dbReference>
<evidence type="ECO:0000256" key="5">
    <source>
        <dbReference type="ARBA" id="ARBA00022989"/>
    </source>
</evidence>
<evidence type="ECO:0000256" key="4">
    <source>
        <dbReference type="ARBA" id="ARBA00022692"/>
    </source>
</evidence>
<dbReference type="AlphaFoldDB" id="A0AA40DZ73"/>
<sequence>MQIRVGGGAMADTDMDGGSAVFEDELKYKYGIRNQVLYRLGVALLSIGLWSQVRWEDIGVVRRKAAAFDSLGGKRYREALNKLVWGNFVVDTTDLNNERLQAEIHRAIIVPLERRAGLHRQSQERDYAEGQPRWPGKARSIVTLVVFVLTNINVLFPYQIPLPFPRQLLNGIRHILSAIRVVPLERKGPGGPQRAIVWLRLPMNFVTAPLIADLFLLIIQAIGREEVRGGTLGTDHISPLDIMLFFITLAYVAISIDASGLIRWLAYKVLLWGGESGHELFFYLYTFFAVLGSFIGNDPIILSGTPFLAYMTRVSRNIEFPRAWIFTQFAVANVVSTILVSSNPTNLVLAGAFQVRFVDYTVNMIVPVVITIMALFPILLHVIFKKENLIPRKITLHELPEEIRATMPKNPCIPYARGGAEEEENPHADDEKRKMIELAEIMHPYLDKKSAIFGSAIIATTLVVVLVLNAVILPGGEVPVFYITLPAAVIMLCWDVSCGWLRRKGTREIAHNGRRELEAAREARTAAAAVSSTEAELVVASENFPHSQSTTDMTAEGEESTSGSNVKPVPKYSIRVDVEKRSETASEGKATLMSLVSDAWTWSRETFPTATAVLALLPLALVPFAFTMFVLVQALVTKGWVPVFAYGWDHWVGRTGTVGAIGGMGFVSVVLCNFAGTNIGTTILICRVLQAWVIIHEQPGVPPISNRTFWATIYSMALGVNYGAFSTAFSASLAGLLWQDILRSKHIHIRARDFARFNVPIIATSMIVGCAVLVGEVYLMRDALLYKST</sequence>
<feature type="transmembrane region" description="Helical" evidence="8">
    <location>
        <begin position="282"/>
        <end position="311"/>
    </location>
</feature>
<comment type="subcellular location">
    <subcellularLocation>
        <location evidence="1">Cell membrane</location>
        <topology evidence="1">Multi-pass membrane protein</topology>
    </subcellularLocation>
</comment>
<feature type="transmembrane region" description="Helical" evidence="8">
    <location>
        <begin position="479"/>
        <end position="501"/>
    </location>
</feature>
<feature type="transmembrane region" description="Helical" evidence="8">
    <location>
        <begin position="141"/>
        <end position="160"/>
    </location>
</feature>
<keyword evidence="11" id="KW-1185">Reference proteome</keyword>
<dbReference type="GO" id="GO:0005886">
    <property type="term" value="C:plasma membrane"/>
    <property type="evidence" value="ECO:0007669"/>
    <property type="project" value="UniProtKB-SubCell"/>
</dbReference>
<name>A0AA40DZ73_9PEZI</name>
<evidence type="ECO:0000256" key="3">
    <source>
        <dbReference type="ARBA" id="ARBA00022475"/>
    </source>
</evidence>
<feature type="domain" description="Citrate transporter-like" evidence="9">
    <location>
        <begin position="232"/>
        <end position="495"/>
    </location>
</feature>
<feature type="region of interest" description="Disordered" evidence="7">
    <location>
        <begin position="546"/>
        <end position="568"/>
    </location>
</feature>
<evidence type="ECO:0000313" key="11">
    <source>
        <dbReference type="Proteomes" id="UP001172102"/>
    </source>
</evidence>
<dbReference type="GO" id="GO:0055085">
    <property type="term" value="P:transmembrane transport"/>
    <property type="evidence" value="ECO:0007669"/>
    <property type="project" value="InterPro"/>
</dbReference>
<keyword evidence="2" id="KW-0813">Transport</keyword>
<feature type="transmembrane region" description="Helical" evidence="8">
    <location>
        <begin position="713"/>
        <end position="738"/>
    </location>
</feature>
<evidence type="ECO:0000256" key="8">
    <source>
        <dbReference type="SAM" id="Phobius"/>
    </source>
</evidence>
<evidence type="ECO:0000256" key="2">
    <source>
        <dbReference type="ARBA" id="ARBA00022448"/>
    </source>
</evidence>
<evidence type="ECO:0000256" key="6">
    <source>
        <dbReference type="ARBA" id="ARBA00023136"/>
    </source>
</evidence>
<gene>
    <name evidence="10" type="ORF">B0H67DRAFT_600367</name>
</gene>
<proteinExistence type="predicted"/>
<keyword evidence="3" id="KW-1003">Cell membrane</keyword>
<evidence type="ECO:0000256" key="7">
    <source>
        <dbReference type="SAM" id="MobiDB-lite"/>
    </source>
</evidence>
<feature type="transmembrane region" description="Helical" evidence="8">
    <location>
        <begin position="759"/>
        <end position="780"/>
    </location>
</feature>
<dbReference type="PANTHER" id="PTHR43302:SF5">
    <property type="entry name" value="TRANSPORTER ARSB-RELATED"/>
    <property type="match status" value="1"/>
</dbReference>
<accession>A0AA40DZ73</accession>
<evidence type="ECO:0000256" key="1">
    <source>
        <dbReference type="ARBA" id="ARBA00004651"/>
    </source>
</evidence>
<feature type="transmembrane region" description="Helical" evidence="8">
    <location>
        <begin position="612"/>
        <end position="636"/>
    </location>
</feature>
<feature type="transmembrane region" description="Helical" evidence="8">
    <location>
        <begin position="360"/>
        <end position="384"/>
    </location>
</feature>
<dbReference type="Pfam" id="PF03600">
    <property type="entry name" value="CitMHS"/>
    <property type="match status" value="1"/>
</dbReference>
<feature type="transmembrane region" description="Helical" evidence="8">
    <location>
        <begin position="242"/>
        <end position="262"/>
    </location>
</feature>
<organism evidence="10 11">
    <name type="scientific">Lasiosphaeris hirsuta</name>
    <dbReference type="NCBI Taxonomy" id="260670"/>
    <lineage>
        <taxon>Eukaryota</taxon>
        <taxon>Fungi</taxon>
        <taxon>Dikarya</taxon>
        <taxon>Ascomycota</taxon>
        <taxon>Pezizomycotina</taxon>
        <taxon>Sordariomycetes</taxon>
        <taxon>Sordariomycetidae</taxon>
        <taxon>Sordariales</taxon>
        <taxon>Lasiosphaeriaceae</taxon>
        <taxon>Lasiosphaeris</taxon>
    </lineage>
</organism>